<evidence type="ECO:0000313" key="3">
    <source>
        <dbReference type="Proteomes" id="UP000462760"/>
    </source>
</evidence>
<gene>
    <name evidence="2" type="ORF">FYJ27_11040</name>
</gene>
<proteinExistence type="predicted"/>
<keyword evidence="1" id="KW-0812">Transmembrane</keyword>
<dbReference type="AlphaFoldDB" id="A0A844FJW5"/>
<evidence type="ECO:0000313" key="2">
    <source>
        <dbReference type="EMBL" id="MSS44240.1"/>
    </source>
</evidence>
<sequence>MDTENIFFFFLSIMTLAYAIKTSITIFLDRNKIAETQGKIVNIELVFPEIMMNRNVKLATFEYYVDGKRYISENQLKMSLAADVGDIKSIKYYIDKPSVLYTKSYIHFYLPLIVSFVCFLLGLISY</sequence>
<protein>
    <recommendedName>
        <fullName evidence="4">DUF3592 domain-containing protein</fullName>
    </recommendedName>
</protein>
<accession>A0A844FJW5</accession>
<keyword evidence="1" id="KW-1133">Transmembrane helix</keyword>
<organism evidence="2 3">
    <name type="scientific">Anaerosalibacter bizertensis</name>
    <dbReference type="NCBI Taxonomy" id="932217"/>
    <lineage>
        <taxon>Bacteria</taxon>
        <taxon>Bacillati</taxon>
        <taxon>Bacillota</taxon>
        <taxon>Tissierellia</taxon>
        <taxon>Tissierellales</taxon>
        <taxon>Sporanaerobacteraceae</taxon>
        <taxon>Anaerosalibacter</taxon>
    </lineage>
</organism>
<comment type="caution">
    <text evidence="2">The sequence shown here is derived from an EMBL/GenBank/DDBJ whole genome shotgun (WGS) entry which is preliminary data.</text>
</comment>
<evidence type="ECO:0008006" key="4">
    <source>
        <dbReference type="Google" id="ProtNLM"/>
    </source>
</evidence>
<evidence type="ECO:0000256" key="1">
    <source>
        <dbReference type="SAM" id="Phobius"/>
    </source>
</evidence>
<feature type="transmembrane region" description="Helical" evidence="1">
    <location>
        <begin position="106"/>
        <end position="124"/>
    </location>
</feature>
<dbReference type="Proteomes" id="UP000462760">
    <property type="component" value="Unassembled WGS sequence"/>
</dbReference>
<keyword evidence="1" id="KW-0472">Membrane</keyword>
<name>A0A844FJW5_9FIRM</name>
<dbReference type="RefSeq" id="WP_154484911.1">
    <property type="nucleotide sequence ID" value="NZ_VULR01000020.1"/>
</dbReference>
<feature type="transmembrane region" description="Helical" evidence="1">
    <location>
        <begin position="6"/>
        <end position="28"/>
    </location>
</feature>
<reference evidence="2 3" key="1">
    <citation type="submission" date="2019-08" db="EMBL/GenBank/DDBJ databases">
        <title>In-depth cultivation of the pig gut microbiome towards novel bacterial diversity and tailored functional studies.</title>
        <authorList>
            <person name="Wylensek D."/>
            <person name="Hitch T.C.A."/>
            <person name="Clavel T."/>
        </authorList>
    </citation>
    <scope>NUCLEOTIDE SEQUENCE [LARGE SCALE GENOMIC DNA]</scope>
    <source>
        <strain evidence="2 3">Med78-601-WT-4W-RMD-3</strain>
    </source>
</reference>
<dbReference type="EMBL" id="VULR01000020">
    <property type="protein sequence ID" value="MSS44240.1"/>
    <property type="molecule type" value="Genomic_DNA"/>
</dbReference>
<dbReference type="OrthoDB" id="2186091at2"/>